<dbReference type="GO" id="GO:0015297">
    <property type="term" value="F:antiporter activity"/>
    <property type="evidence" value="ECO:0007669"/>
    <property type="project" value="InterPro"/>
</dbReference>
<comment type="subcellular location">
    <subcellularLocation>
        <location evidence="1">Membrane</location>
        <topology evidence="1">Multi-pass membrane protein</topology>
    </subcellularLocation>
</comment>
<dbReference type="OrthoDB" id="9778229at2"/>
<feature type="transmembrane region" description="Helical" evidence="5">
    <location>
        <begin position="339"/>
        <end position="359"/>
    </location>
</feature>
<keyword evidence="4 5" id="KW-0472">Membrane</keyword>
<feature type="transmembrane region" description="Helical" evidence="5">
    <location>
        <begin position="231"/>
        <end position="260"/>
    </location>
</feature>
<feature type="transmembrane region" description="Helical" evidence="5">
    <location>
        <begin position="6"/>
        <end position="27"/>
    </location>
</feature>
<dbReference type="RefSeq" id="WP_132828743.1">
    <property type="nucleotide sequence ID" value="NZ_SMFP01000005.1"/>
</dbReference>
<accession>A0A4V2Z7Z2</accession>
<feature type="transmembrane region" description="Helical" evidence="5">
    <location>
        <begin position="166"/>
        <end position="182"/>
    </location>
</feature>
<keyword evidence="3 5" id="KW-1133">Transmembrane helix</keyword>
<comment type="caution">
    <text evidence="7">The sequence shown here is derived from an EMBL/GenBank/DDBJ whole genome shotgun (WGS) entry which is preliminary data.</text>
</comment>
<gene>
    <name evidence="7" type="ORF">E1B25_09535</name>
</gene>
<reference evidence="7 8" key="1">
    <citation type="submission" date="2019-03" db="EMBL/GenBank/DDBJ databases">
        <authorList>
            <person name="Zhang S."/>
        </authorList>
    </citation>
    <scope>NUCLEOTIDE SEQUENCE [LARGE SCALE GENOMIC DNA]</scope>
    <source>
        <strain evidence="7 8">S4J41</strain>
    </source>
</reference>
<keyword evidence="2 5" id="KW-0812">Transmembrane</keyword>
<evidence type="ECO:0000256" key="3">
    <source>
        <dbReference type="ARBA" id="ARBA00022989"/>
    </source>
</evidence>
<evidence type="ECO:0000256" key="2">
    <source>
        <dbReference type="ARBA" id="ARBA00022692"/>
    </source>
</evidence>
<dbReference type="EMBL" id="SMFP01000005">
    <property type="protein sequence ID" value="TDE38356.1"/>
    <property type="molecule type" value="Genomic_DNA"/>
</dbReference>
<feature type="transmembrane region" description="Helical" evidence="5">
    <location>
        <begin position="280"/>
        <end position="300"/>
    </location>
</feature>
<feature type="transmembrane region" description="Helical" evidence="5">
    <location>
        <begin position="365"/>
        <end position="388"/>
    </location>
</feature>
<evidence type="ECO:0000256" key="1">
    <source>
        <dbReference type="ARBA" id="ARBA00004141"/>
    </source>
</evidence>
<evidence type="ECO:0000313" key="7">
    <source>
        <dbReference type="EMBL" id="TDE38356.1"/>
    </source>
</evidence>
<dbReference type="GO" id="GO:1902600">
    <property type="term" value="P:proton transmembrane transport"/>
    <property type="evidence" value="ECO:0007669"/>
    <property type="project" value="InterPro"/>
</dbReference>
<proteinExistence type="predicted"/>
<dbReference type="InterPro" id="IPR038770">
    <property type="entry name" value="Na+/solute_symporter_sf"/>
</dbReference>
<evidence type="ECO:0000256" key="4">
    <source>
        <dbReference type="ARBA" id="ARBA00023136"/>
    </source>
</evidence>
<dbReference type="PANTHER" id="PTHR43021">
    <property type="entry name" value="NA(+)/H(+) ANTIPORTER-RELATED"/>
    <property type="match status" value="1"/>
</dbReference>
<dbReference type="PANTHER" id="PTHR43021:SF2">
    <property type="entry name" value="CATION_H+ EXCHANGER DOMAIN-CONTAINING PROTEIN"/>
    <property type="match status" value="1"/>
</dbReference>
<evidence type="ECO:0000256" key="5">
    <source>
        <dbReference type="SAM" id="Phobius"/>
    </source>
</evidence>
<feature type="transmembrane region" description="Helical" evidence="5">
    <location>
        <begin position="306"/>
        <end position="327"/>
    </location>
</feature>
<protein>
    <submittedName>
        <fullName evidence="7">Cation:proton antiporter</fullName>
    </submittedName>
</protein>
<feature type="transmembrane region" description="Helical" evidence="5">
    <location>
        <begin position="96"/>
        <end position="118"/>
    </location>
</feature>
<dbReference type="InterPro" id="IPR006153">
    <property type="entry name" value="Cation/H_exchanger_TM"/>
</dbReference>
<evidence type="ECO:0000313" key="8">
    <source>
        <dbReference type="Proteomes" id="UP000294662"/>
    </source>
</evidence>
<name>A0A4V2Z7Z2_9RHOB</name>
<dbReference type="Proteomes" id="UP000294662">
    <property type="component" value="Unassembled WGS sequence"/>
</dbReference>
<sequence length="404" mass="42078">MTPDALPGEIAAALISLGVLFLLGLAADSLGHRTRLPRVTLLLGCGLLAGAAGFDVMPTLLTEMYPIISIIALSMVAFLLGSELSMRTLRAHGKAIILISLAIVLVTLPLVAAGLWLVGVPLAAALVLGALATATDPAATYDVIRQTGVETRFTHTIKGIVAIDDAWGLIVFSLVIVLARSLDGSGLSFWVLQASLIEVLGSVLLGLAVGVPGAFLTGRLSGGEPLRVEALGLVFVTAGLSIWLELSYLIAGMTAGAVIVNLARHHTRAFHEIENLQWPFMIIFFILAGASLEADALWLIGPAGLAYAVLRIAARLLGGWLGAALAGEPVQDRKWYGPALLPQAGVAIGMALIAAELMPDYGREIVAMAVGTTIAFELIGPIAATLTLNRINRQSVAQDSSAPD</sequence>
<dbReference type="Gene3D" id="1.20.1530.20">
    <property type="match status" value="1"/>
</dbReference>
<feature type="transmembrane region" description="Helical" evidence="5">
    <location>
        <begin position="39"/>
        <end position="58"/>
    </location>
</feature>
<feature type="domain" description="Cation/H+ exchanger transmembrane" evidence="6">
    <location>
        <begin position="22"/>
        <end position="384"/>
    </location>
</feature>
<dbReference type="AlphaFoldDB" id="A0A4V2Z7Z2"/>
<dbReference type="Pfam" id="PF00999">
    <property type="entry name" value="Na_H_Exchanger"/>
    <property type="match status" value="1"/>
</dbReference>
<dbReference type="GO" id="GO:0016020">
    <property type="term" value="C:membrane"/>
    <property type="evidence" value="ECO:0007669"/>
    <property type="project" value="UniProtKB-SubCell"/>
</dbReference>
<feature type="transmembrane region" description="Helical" evidence="5">
    <location>
        <begin position="189"/>
        <end position="211"/>
    </location>
</feature>
<organism evidence="7 8">
    <name type="scientific">Antarcticimicrobium sediminis</name>
    <dbReference type="NCBI Taxonomy" id="2546227"/>
    <lineage>
        <taxon>Bacteria</taxon>
        <taxon>Pseudomonadati</taxon>
        <taxon>Pseudomonadota</taxon>
        <taxon>Alphaproteobacteria</taxon>
        <taxon>Rhodobacterales</taxon>
        <taxon>Paracoccaceae</taxon>
        <taxon>Antarcticimicrobium</taxon>
    </lineage>
</organism>
<evidence type="ECO:0000259" key="6">
    <source>
        <dbReference type="Pfam" id="PF00999"/>
    </source>
</evidence>
<keyword evidence="8" id="KW-1185">Reference proteome</keyword>
<feature type="transmembrane region" description="Helical" evidence="5">
    <location>
        <begin position="64"/>
        <end position="84"/>
    </location>
</feature>